<protein>
    <submittedName>
        <fullName evidence="2">Uncharacterized protein</fullName>
    </submittedName>
</protein>
<accession>A0A017SY86</accession>
<dbReference type="RefSeq" id="WP_197041483.1">
    <property type="nucleotide sequence ID" value="NZ_ASRX01000072.1"/>
</dbReference>
<organism evidence="2 3">
    <name type="scientific">Chondromyces apiculatus DSM 436</name>
    <dbReference type="NCBI Taxonomy" id="1192034"/>
    <lineage>
        <taxon>Bacteria</taxon>
        <taxon>Pseudomonadati</taxon>
        <taxon>Myxococcota</taxon>
        <taxon>Polyangia</taxon>
        <taxon>Polyangiales</taxon>
        <taxon>Polyangiaceae</taxon>
        <taxon>Chondromyces</taxon>
    </lineage>
</organism>
<feature type="chain" id="PRO_5001496777" evidence="1">
    <location>
        <begin position="27"/>
        <end position="169"/>
    </location>
</feature>
<evidence type="ECO:0000313" key="2">
    <source>
        <dbReference type="EMBL" id="EYF01737.1"/>
    </source>
</evidence>
<feature type="signal peptide" evidence="1">
    <location>
        <begin position="1"/>
        <end position="26"/>
    </location>
</feature>
<dbReference type="AlphaFoldDB" id="A0A017SY86"/>
<reference evidence="2 3" key="1">
    <citation type="submission" date="2013-05" db="EMBL/GenBank/DDBJ databases">
        <title>Genome assembly of Chondromyces apiculatus DSM 436.</title>
        <authorList>
            <person name="Sharma G."/>
            <person name="Khatri I."/>
            <person name="Kaur C."/>
            <person name="Mayilraj S."/>
            <person name="Subramanian S."/>
        </authorList>
    </citation>
    <scope>NUCLEOTIDE SEQUENCE [LARGE SCALE GENOMIC DNA]</scope>
    <source>
        <strain evidence="2 3">DSM 436</strain>
    </source>
</reference>
<evidence type="ECO:0000256" key="1">
    <source>
        <dbReference type="SAM" id="SignalP"/>
    </source>
</evidence>
<gene>
    <name evidence="2" type="ORF">CAP_7803</name>
</gene>
<name>A0A017SY86_9BACT</name>
<comment type="caution">
    <text evidence="2">The sequence shown here is derived from an EMBL/GenBank/DDBJ whole genome shotgun (WGS) entry which is preliminary data.</text>
</comment>
<evidence type="ECO:0000313" key="3">
    <source>
        <dbReference type="Proteomes" id="UP000019678"/>
    </source>
</evidence>
<dbReference type="Proteomes" id="UP000019678">
    <property type="component" value="Unassembled WGS sequence"/>
</dbReference>
<proteinExistence type="predicted"/>
<keyword evidence="1" id="KW-0732">Signal</keyword>
<keyword evidence="3" id="KW-1185">Reference proteome</keyword>
<sequence length="169" mass="17911">MRPPVQSAGKLSIAGLFFLRILGCHADDPASSVSSTRPTTLQSTAEPGADLTIAVAEVRADPGIDPAAIGVALRDADAALRWCVEPDRSTGIIALRLSLERDGAVRDLRLLDATTYGSDEARGCFMRILGAMRFSSSLAAQANVDVTLEIRSRPRPLSLPGGRDSTPRK</sequence>
<dbReference type="EMBL" id="ASRX01000072">
    <property type="protein sequence ID" value="EYF01737.1"/>
    <property type="molecule type" value="Genomic_DNA"/>
</dbReference>